<keyword evidence="3" id="KW-1185">Reference proteome</keyword>
<name>A0A8H4J4Q0_9PEZI</name>
<protein>
    <submittedName>
        <fullName evidence="2">Uncharacterized protein</fullName>
    </submittedName>
</protein>
<evidence type="ECO:0000256" key="1">
    <source>
        <dbReference type="SAM" id="MobiDB-lite"/>
    </source>
</evidence>
<reference evidence="2" key="1">
    <citation type="submission" date="2020-04" db="EMBL/GenBank/DDBJ databases">
        <title>Genome Assembly and Annotation of Botryosphaeria dothidea sdau 11-99, a Latent Pathogen of Apple Fruit Ring Rot in China.</title>
        <authorList>
            <person name="Yu C."/>
            <person name="Diao Y."/>
            <person name="Lu Q."/>
            <person name="Zhao J."/>
            <person name="Cui S."/>
            <person name="Peng C."/>
            <person name="He B."/>
            <person name="Liu H."/>
        </authorList>
    </citation>
    <scope>NUCLEOTIDE SEQUENCE [LARGE SCALE GENOMIC DNA]</scope>
    <source>
        <strain evidence="2">Sdau11-99</strain>
    </source>
</reference>
<feature type="region of interest" description="Disordered" evidence="1">
    <location>
        <begin position="1"/>
        <end position="108"/>
    </location>
</feature>
<dbReference type="AlphaFoldDB" id="A0A8H4J4Q0"/>
<accession>A0A8H4J4Q0</accession>
<evidence type="ECO:0000313" key="3">
    <source>
        <dbReference type="Proteomes" id="UP000572817"/>
    </source>
</evidence>
<evidence type="ECO:0000313" key="2">
    <source>
        <dbReference type="EMBL" id="KAF4312629.1"/>
    </source>
</evidence>
<comment type="caution">
    <text evidence="2">The sequence shown here is derived from an EMBL/GenBank/DDBJ whole genome shotgun (WGS) entry which is preliminary data.</text>
</comment>
<organism evidence="2 3">
    <name type="scientific">Botryosphaeria dothidea</name>
    <dbReference type="NCBI Taxonomy" id="55169"/>
    <lineage>
        <taxon>Eukaryota</taxon>
        <taxon>Fungi</taxon>
        <taxon>Dikarya</taxon>
        <taxon>Ascomycota</taxon>
        <taxon>Pezizomycotina</taxon>
        <taxon>Dothideomycetes</taxon>
        <taxon>Dothideomycetes incertae sedis</taxon>
        <taxon>Botryosphaeriales</taxon>
        <taxon>Botryosphaeriaceae</taxon>
        <taxon>Botryosphaeria</taxon>
    </lineage>
</organism>
<dbReference type="OrthoDB" id="5397183at2759"/>
<dbReference type="EMBL" id="WWBZ02000002">
    <property type="protein sequence ID" value="KAF4312629.1"/>
    <property type="molecule type" value="Genomic_DNA"/>
</dbReference>
<dbReference type="Proteomes" id="UP000572817">
    <property type="component" value="Unassembled WGS sequence"/>
</dbReference>
<gene>
    <name evidence="2" type="ORF">GTA08_BOTSDO12035</name>
</gene>
<sequence>MAGANSAFTPINPPSDGSSPAEIETSHAHPPGANPQRQRRRNPLIRDYLSPGKSGAKQSMFERAAISQGEESHVKKRKVAKATGAASRQSRQNEKRSSAPKRVVSDGMLITKPGVSAFKQPRDPQLQNSLTPDALQLNLGDPRVMNDRVPVVAHFTSMDIISARPSSNMTLQNMAMYSSPSQQDTHSSTESFKTNLLNTTPNTIDDFITRSKAHHADYRLMVRPRRAVDVSQNPCLGTIIEEVDSTNYLDSGISSTTLQQNSTMQSIKSTAGRGRDENTSNDFDPYEEGLSDRDLLQWMDHGITPALKNKPTCTDNECDAEDVEFDEGWGALEDEDFCILDQTEASMVPATILNQASSSFQKVQATPIAVSSTGAETEKGQTPDLKPILRRPFPDLARDRSPIIGLSSTLSLRTCFRVGEALNAGSQAVREHQSVIIELYARVQWSFREPRSVRQHFIFMDLFHDRPPYLSGIYEHWKGVELHERDSGRLLERSHRPLVCRCVGKLNREGTSWRLAILNVWEATLDDVEHAAEIIQS</sequence>
<feature type="region of interest" description="Disordered" evidence="1">
    <location>
        <begin position="256"/>
        <end position="287"/>
    </location>
</feature>
<feature type="compositionally biased region" description="Polar residues" evidence="1">
    <location>
        <begin position="256"/>
        <end position="269"/>
    </location>
</feature>
<proteinExistence type="predicted"/>